<evidence type="ECO:0000313" key="3">
    <source>
        <dbReference type="Proteomes" id="UP001055955"/>
    </source>
</evidence>
<comment type="similarity">
    <text evidence="1">Belongs to the UPF0301 (AlgH) family.</text>
</comment>
<name>A0ABY5DLR0_9GAMM</name>
<protein>
    <submittedName>
        <fullName evidence="2">YqgE/AlgH family protein</fullName>
    </submittedName>
</protein>
<proteinExistence type="inferred from homology"/>
<dbReference type="PANTHER" id="PTHR30327">
    <property type="entry name" value="UNCHARACTERIZED PROTEIN YQGE"/>
    <property type="match status" value="1"/>
</dbReference>
<dbReference type="Pfam" id="PF02622">
    <property type="entry name" value="DUF179"/>
    <property type="match status" value="1"/>
</dbReference>
<dbReference type="RefSeq" id="WP_258568358.1">
    <property type="nucleotide sequence ID" value="NZ_CP092900.1"/>
</dbReference>
<accession>A0ABY5DLR0</accession>
<dbReference type="Gene3D" id="3.40.1740.10">
    <property type="entry name" value="VC0467-like"/>
    <property type="match status" value="1"/>
</dbReference>
<reference evidence="2 3" key="1">
    <citation type="journal article" date="2022" name="Nat. Microbiol.">
        <title>The microbiome of a bacterivorous marine choanoflagellate contains a resource-demanding obligate bacterial associate.</title>
        <authorList>
            <person name="Needham D.M."/>
            <person name="Poirier C."/>
            <person name="Bachy C."/>
            <person name="George E.E."/>
            <person name="Wilken S."/>
            <person name="Yung C.C.M."/>
            <person name="Limardo A.J."/>
            <person name="Morando M."/>
            <person name="Sudek L."/>
            <person name="Malmstrom R.R."/>
            <person name="Keeling P.J."/>
            <person name="Santoro A.E."/>
            <person name="Worden A.Z."/>
        </authorList>
    </citation>
    <scope>NUCLEOTIDE SEQUENCE [LARGE SCALE GENOMIC DNA]</scope>
    <source>
        <strain evidence="2 3">Comchoano-1</strain>
    </source>
</reference>
<keyword evidence="3" id="KW-1185">Reference proteome</keyword>
<dbReference type="InterPro" id="IPR003774">
    <property type="entry name" value="AlgH-like"/>
</dbReference>
<sequence>MARLFKLEDSFLVATEYVATEALQDALVLLYQRQDGMISGAVINKPDNRKVKDYLAHPKLLSNHPVWFGGPLSPDRLIAISHSKQGLFVTDRLVNLTQEHLSSCLIVAGQCVWREEVLQEQIEQGAWLVVANNHLPLDVPASNRISHVMQHAGWSRSRYVPRLSTAESI</sequence>
<organism evidence="2 3">
    <name type="scientific">Candidatus Comchoanobacter bicostacola</name>
    <dbReference type="NCBI Taxonomy" id="2919598"/>
    <lineage>
        <taxon>Bacteria</taxon>
        <taxon>Pseudomonadati</taxon>
        <taxon>Pseudomonadota</taxon>
        <taxon>Gammaproteobacteria</taxon>
        <taxon>Candidatus Comchoanobacterales</taxon>
        <taxon>Candidatus Comchoanobacteraceae</taxon>
        <taxon>Candidatus Comchoanobacter</taxon>
    </lineage>
</organism>
<dbReference type="SUPFAM" id="SSF143456">
    <property type="entry name" value="VC0467-like"/>
    <property type="match status" value="1"/>
</dbReference>
<dbReference type="EMBL" id="CP092900">
    <property type="protein sequence ID" value="UTC24574.1"/>
    <property type="molecule type" value="Genomic_DNA"/>
</dbReference>
<evidence type="ECO:0000313" key="2">
    <source>
        <dbReference type="EMBL" id="UTC24574.1"/>
    </source>
</evidence>
<dbReference type="Proteomes" id="UP001055955">
    <property type="component" value="Chromosome"/>
</dbReference>
<dbReference type="PANTHER" id="PTHR30327:SF1">
    <property type="entry name" value="UPF0301 PROTEIN YQGE"/>
    <property type="match status" value="1"/>
</dbReference>
<evidence type="ECO:0000256" key="1">
    <source>
        <dbReference type="ARBA" id="ARBA00009600"/>
    </source>
</evidence>
<gene>
    <name evidence="2" type="ORF">MMH89_00135</name>
</gene>